<evidence type="ECO:0000259" key="14">
    <source>
        <dbReference type="PROSITE" id="PS50929"/>
    </source>
</evidence>
<feature type="domain" description="ABC transporter" evidence="13">
    <location>
        <begin position="398"/>
        <end position="628"/>
    </location>
</feature>
<dbReference type="FunFam" id="3.40.50.300:FF:002145">
    <property type="entry name" value="ABC transporter (MsbA subfamily)"/>
    <property type="match status" value="1"/>
</dbReference>
<dbReference type="GO" id="GO:0005524">
    <property type="term" value="F:ATP binding"/>
    <property type="evidence" value="ECO:0007669"/>
    <property type="project" value="UniProtKB-KW"/>
</dbReference>
<name>A0A9P9WDP3_9PEZI</name>
<evidence type="ECO:0008006" key="17">
    <source>
        <dbReference type="Google" id="ProtNLM"/>
    </source>
</evidence>
<proteinExistence type="inferred from homology"/>
<evidence type="ECO:0000256" key="8">
    <source>
        <dbReference type="ARBA" id="ARBA00022989"/>
    </source>
</evidence>
<evidence type="ECO:0000256" key="1">
    <source>
        <dbReference type="ARBA" id="ARBA00004651"/>
    </source>
</evidence>
<dbReference type="PROSITE" id="PS50929">
    <property type="entry name" value="ABC_TM1F"/>
    <property type="match status" value="2"/>
</dbReference>
<feature type="transmembrane region" description="Helical" evidence="12">
    <location>
        <begin position="280"/>
        <end position="302"/>
    </location>
</feature>
<evidence type="ECO:0000256" key="6">
    <source>
        <dbReference type="ARBA" id="ARBA00022741"/>
    </source>
</evidence>
<protein>
    <recommendedName>
        <fullName evidence="17">ABC transporter</fullName>
    </recommendedName>
</protein>
<dbReference type="FunFam" id="1.20.1560.10:FF:000066">
    <property type="entry name" value="ABC multidrug transporter (Eurofung)"/>
    <property type="match status" value="1"/>
</dbReference>
<organism evidence="15 16">
    <name type="scientific">Neoarthrinium moseri</name>
    <dbReference type="NCBI Taxonomy" id="1658444"/>
    <lineage>
        <taxon>Eukaryota</taxon>
        <taxon>Fungi</taxon>
        <taxon>Dikarya</taxon>
        <taxon>Ascomycota</taxon>
        <taxon>Pezizomycotina</taxon>
        <taxon>Sordariomycetes</taxon>
        <taxon>Xylariomycetidae</taxon>
        <taxon>Amphisphaeriales</taxon>
        <taxon>Apiosporaceae</taxon>
        <taxon>Neoarthrinium</taxon>
    </lineage>
</organism>
<feature type="region of interest" description="Disordered" evidence="11">
    <location>
        <begin position="625"/>
        <end position="662"/>
    </location>
</feature>
<evidence type="ECO:0000256" key="9">
    <source>
        <dbReference type="ARBA" id="ARBA00023136"/>
    </source>
</evidence>
<reference evidence="15" key="1">
    <citation type="submission" date="2021-03" db="EMBL/GenBank/DDBJ databases">
        <title>Revisited historic fungal species revealed as producer of novel bioactive compounds through whole genome sequencing and comparative genomics.</title>
        <authorList>
            <person name="Vignolle G.A."/>
            <person name="Hochenegger N."/>
            <person name="Mach R.L."/>
            <person name="Mach-Aigner A.R."/>
            <person name="Javad Rahimi M."/>
            <person name="Salim K.A."/>
            <person name="Chan C.M."/>
            <person name="Lim L.B.L."/>
            <person name="Cai F."/>
            <person name="Druzhinina I.S."/>
            <person name="U'Ren J.M."/>
            <person name="Derntl C."/>
        </authorList>
    </citation>
    <scope>NUCLEOTIDE SEQUENCE</scope>
    <source>
        <strain evidence="15">TUCIM 5799</strain>
    </source>
</reference>
<keyword evidence="16" id="KW-1185">Reference proteome</keyword>
<feature type="domain" description="ABC transmembrane type-1" evidence="14">
    <location>
        <begin position="150"/>
        <end position="275"/>
    </location>
</feature>
<dbReference type="PANTHER" id="PTHR24223">
    <property type="entry name" value="ATP-BINDING CASSETTE SUB-FAMILY C"/>
    <property type="match status" value="1"/>
</dbReference>
<dbReference type="Proteomes" id="UP000829685">
    <property type="component" value="Unassembled WGS sequence"/>
</dbReference>
<dbReference type="InterPro" id="IPR011527">
    <property type="entry name" value="ABC1_TM_dom"/>
</dbReference>
<dbReference type="CDD" id="cd18580">
    <property type="entry name" value="ABC_6TM_ABCC_D2"/>
    <property type="match status" value="1"/>
</dbReference>
<feature type="domain" description="ABC transporter" evidence="13">
    <location>
        <begin position="1007"/>
        <end position="1230"/>
    </location>
</feature>
<dbReference type="Gene3D" id="1.20.1560.10">
    <property type="entry name" value="ABC transporter type 1, transmembrane domain"/>
    <property type="match status" value="2"/>
</dbReference>
<dbReference type="PROSITE" id="PS00211">
    <property type="entry name" value="ABC_TRANSPORTER_1"/>
    <property type="match status" value="2"/>
</dbReference>
<feature type="transmembrane region" description="Helical" evidence="12">
    <location>
        <begin position="808"/>
        <end position="836"/>
    </location>
</feature>
<dbReference type="PANTHER" id="PTHR24223:SF399">
    <property type="entry name" value="ABC TRANSPORTER ATNG"/>
    <property type="match status" value="1"/>
</dbReference>
<gene>
    <name evidence="15" type="ORF">JX265_010746</name>
</gene>
<dbReference type="InterPro" id="IPR003439">
    <property type="entry name" value="ABC_transporter-like_ATP-bd"/>
</dbReference>
<evidence type="ECO:0000313" key="16">
    <source>
        <dbReference type="Proteomes" id="UP000829685"/>
    </source>
</evidence>
<dbReference type="InterPro" id="IPR017871">
    <property type="entry name" value="ABC_transporter-like_CS"/>
</dbReference>
<evidence type="ECO:0000256" key="3">
    <source>
        <dbReference type="ARBA" id="ARBA00022448"/>
    </source>
</evidence>
<keyword evidence="6" id="KW-0547">Nucleotide-binding</keyword>
<feature type="compositionally biased region" description="Basic and acidic residues" evidence="11">
    <location>
        <begin position="981"/>
        <end position="997"/>
    </location>
</feature>
<keyword evidence="5 12" id="KW-0812">Transmembrane</keyword>
<dbReference type="InterPro" id="IPR027417">
    <property type="entry name" value="P-loop_NTPase"/>
</dbReference>
<dbReference type="InterPro" id="IPR036640">
    <property type="entry name" value="ABC1_TM_sf"/>
</dbReference>
<feature type="region of interest" description="Disordered" evidence="11">
    <location>
        <begin position="977"/>
        <end position="1012"/>
    </location>
</feature>
<feature type="transmembrane region" description="Helical" evidence="12">
    <location>
        <begin position="904"/>
        <end position="927"/>
    </location>
</feature>
<evidence type="ECO:0000256" key="10">
    <source>
        <dbReference type="ARBA" id="ARBA00023180"/>
    </source>
</evidence>
<evidence type="ECO:0000256" key="7">
    <source>
        <dbReference type="ARBA" id="ARBA00022840"/>
    </source>
</evidence>
<accession>A0A9P9WDP3</accession>
<dbReference type="InterPro" id="IPR003593">
    <property type="entry name" value="AAA+_ATPase"/>
</dbReference>
<keyword evidence="3" id="KW-0813">Transport</keyword>
<feature type="domain" description="ABC transmembrane type-1" evidence="14">
    <location>
        <begin position="677"/>
        <end position="980"/>
    </location>
</feature>
<comment type="subcellular location">
    <subcellularLocation>
        <location evidence="1">Cell membrane</location>
        <topology evidence="1">Multi-pass membrane protein</topology>
    </subcellularLocation>
</comment>
<feature type="transmembrane region" description="Helical" evidence="12">
    <location>
        <begin position="727"/>
        <end position="749"/>
    </location>
</feature>
<dbReference type="EMBL" id="JAFIMR010000036">
    <property type="protein sequence ID" value="KAI1858653.1"/>
    <property type="molecule type" value="Genomic_DNA"/>
</dbReference>
<feature type="compositionally biased region" description="Polar residues" evidence="11">
    <location>
        <begin position="642"/>
        <end position="651"/>
    </location>
</feature>
<dbReference type="Gene3D" id="3.40.50.300">
    <property type="entry name" value="P-loop containing nucleotide triphosphate hydrolases"/>
    <property type="match status" value="2"/>
</dbReference>
<feature type="transmembrane region" description="Helical" evidence="12">
    <location>
        <begin position="180"/>
        <end position="205"/>
    </location>
</feature>
<evidence type="ECO:0000256" key="2">
    <source>
        <dbReference type="ARBA" id="ARBA00009726"/>
    </source>
</evidence>
<keyword evidence="8 12" id="KW-1133">Transmembrane helix</keyword>
<evidence type="ECO:0000313" key="15">
    <source>
        <dbReference type="EMBL" id="KAI1858653.1"/>
    </source>
</evidence>
<dbReference type="GO" id="GO:0016887">
    <property type="term" value="F:ATP hydrolysis activity"/>
    <property type="evidence" value="ECO:0007669"/>
    <property type="project" value="InterPro"/>
</dbReference>
<keyword evidence="9 12" id="KW-0472">Membrane</keyword>
<evidence type="ECO:0000259" key="13">
    <source>
        <dbReference type="PROSITE" id="PS50893"/>
    </source>
</evidence>
<feature type="compositionally biased region" description="Basic and acidic residues" evidence="11">
    <location>
        <begin position="653"/>
        <end position="662"/>
    </location>
</feature>
<feature type="transmembrane region" description="Helical" evidence="12">
    <location>
        <begin position="129"/>
        <end position="147"/>
    </location>
</feature>
<sequence length="1231" mass="136568">MTSDLIGTYVLLRLVLDIPIIRTYWLLGNPAVASLLTAKECLGIVLLVVESWSKIAPGTSTAHSPDEDANVFSRRLLAWLISLFVKGYSQPLTIDDLYSLNKTLSAGAFGKPLASAWWKNGMPRWGKYGLAKLLAAVLHLAILGPVLPRLLQIVFTFCQPFLIRATTVFLDSEESSITVYYGYGLIGAYLLVYTGIAITNSWYWYSQTKFQTQLRAALITLLYQKSLRKDILSLSEAEANTLMSADVDKVVIGMRNFHELWAAPVELAIGLWLLYREVKLAMLALCFLSIAFSNMLLAPVLVFSTFLPLSQTYNMPYSTERIFSTLSLISLMTEPFINVLQSLPHFSMVFSCLGRIELYMLGPEYKDTRKIGNSTSPKSSIELTSQVVTNSDDRSHHLMITDGDFRWGRDLPPTLTNINIQVPASQLTVIMGPVACGKTTLLHAILGEIACARGTVRVPSKVISYCSQKPWITNTTIKRTIIGHGTYDERWYEKVVLACALKKDFAALPRGDESETGSGGATLSGGQKQRVSLARALYQRSPLVILDDVFSGLDQATQDHISRSLFDIGGLLHKSQSDATTVLATHSVRFLKYAHHVINLSSDGTISSQGPPSTLKLDDVAHEELQQPGEETDSKTEKRNTATETQPNGINDDTARTGHEVSGSDKAALRTYIGTMGAANSIAFILMGVLYVGLYKIPDYWARRWGEHTDAYPRQPQTSFYLGVYSLFYGLALIVCAVWFSHLLLIIIPKTGIEVHSRLLRTLMNAKYSFLARTDVGSIVTRFGQDLMLVDTELPMALMNTYIESLTLVAQLVLIASASVYLLAAFPFLAAVIYTVQRMYLRTSKRLRHLELETKGPIFSHFDDTVRGLTSIRAFAWQDSVTQVNNQLLDTYQRPYYLLASAQVWLELVLNLLVAGLATITIGVAVATRSSGSGAQTAVALLNLVTMGEHLKSLIMFWTLLEICLAAITRVSDFVSSTPQERSEDADNSKSDKEKSGRLIPPGPANINMTGVSARYSDDGDDVLADVSLRIDPGMKVAICGRSGSGKSSLMNIMLKMMDVSKGELRVFNTPSTQLDPQRLRRMINTIPQEPYFFHGSVRENLDPESRTSDKEIRDALQHVGFGLKLLTDGYLDGLLEVDSYSAGELQLLSLVRAMLRPRDILILDEATSNVDEETHRKMHTIIAEHFSSSTVIEVMHRLDQLHKYDAMLVMDKGRVIRWSTSLNEATIEID</sequence>
<dbReference type="SUPFAM" id="SSF90123">
    <property type="entry name" value="ABC transporter transmembrane region"/>
    <property type="match status" value="2"/>
</dbReference>
<evidence type="ECO:0000256" key="5">
    <source>
        <dbReference type="ARBA" id="ARBA00022692"/>
    </source>
</evidence>
<comment type="similarity">
    <text evidence="2">Belongs to the ABC transporter superfamily. ABCC family. Conjugate transporter (TC 3.A.1.208) subfamily.</text>
</comment>
<dbReference type="AlphaFoldDB" id="A0A9P9WDP3"/>
<comment type="caution">
    <text evidence="15">The sequence shown here is derived from an EMBL/GenBank/DDBJ whole genome shotgun (WGS) entry which is preliminary data.</text>
</comment>
<dbReference type="SUPFAM" id="SSF52540">
    <property type="entry name" value="P-loop containing nucleoside triphosphate hydrolases"/>
    <property type="match status" value="2"/>
</dbReference>
<evidence type="ECO:0000256" key="12">
    <source>
        <dbReference type="SAM" id="Phobius"/>
    </source>
</evidence>
<dbReference type="PROSITE" id="PS50893">
    <property type="entry name" value="ABC_TRANSPORTER_2"/>
    <property type="match status" value="2"/>
</dbReference>
<dbReference type="GO" id="GO:0140359">
    <property type="term" value="F:ABC-type transporter activity"/>
    <property type="evidence" value="ECO:0007669"/>
    <property type="project" value="InterPro"/>
</dbReference>
<feature type="compositionally biased region" description="Basic and acidic residues" evidence="11">
    <location>
        <begin position="632"/>
        <end position="641"/>
    </location>
</feature>
<dbReference type="Pfam" id="PF00005">
    <property type="entry name" value="ABC_tran"/>
    <property type="match status" value="2"/>
</dbReference>
<dbReference type="Pfam" id="PF00664">
    <property type="entry name" value="ABC_membrane"/>
    <property type="match status" value="1"/>
</dbReference>
<evidence type="ECO:0000256" key="4">
    <source>
        <dbReference type="ARBA" id="ARBA00022475"/>
    </source>
</evidence>
<keyword evidence="10" id="KW-0325">Glycoprotein</keyword>
<feature type="transmembrane region" description="Helical" evidence="12">
    <location>
        <begin position="672"/>
        <end position="694"/>
    </location>
</feature>
<dbReference type="InterPro" id="IPR050173">
    <property type="entry name" value="ABC_transporter_C-like"/>
</dbReference>
<dbReference type="InterPro" id="IPR044726">
    <property type="entry name" value="ABCC_6TM_D2"/>
</dbReference>
<keyword evidence="7" id="KW-0067">ATP-binding</keyword>
<dbReference type="GO" id="GO:0005886">
    <property type="term" value="C:plasma membrane"/>
    <property type="evidence" value="ECO:0007669"/>
    <property type="project" value="UniProtKB-SubCell"/>
</dbReference>
<evidence type="ECO:0000256" key="11">
    <source>
        <dbReference type="SAM" id="MobiDB-lite"/>
    </source>
</evidence>
<dbReference type="CDD" id="cd03250">
    <property type="entry name" value="ABCC_MRP_domain1"/>
    <property type="match status" value="1"/>
</dbReference>
<keyword evidence="4" id="KW-1003">Cell membrane</keyword>
<dbReference type="SMART" id="SM00382">
    <property type="entry name" value="AAA"/>
    <property type="match status" value="2"/>
</dbReference>